<dbReference type="InterPro" id="IPR016160">
    <property type="entry name" value="Ald_DH_CS_CYS"/>
</dbReference>
<organism evidence="3 4">
    <name type="scientific">Chryseobacterium taklimakanense</name>
    <dbReference type="NCBI Taxonomy" id="536441"/>
    <lineage>
        <taxon>Bacteria</taxon>
        <taxon>Pseudomonadati</taxon>
        <taxon>Bacteroidota</taxon>
        <taxon>Flavobacteriia</taxon>
        <taxon>Flavobacteriales</taxon>
        <taxon>Weeksellaceae</taxon>
        <taxon>Chryseobacterium group</taxon>
        <taxon>Chryseobacterium</taxon>
    </lineage>
</organism>
<dbReference type="PANTHER" id="PTHR43217:SF1">
    <property type="entry name" value="SUCCINATE SEMIALDEHYDE DEHYDROGENASE [NAD(P)+] SAD"/>
    <property type="match status" value="1"/>
</dbReference>
<gene>
    <name evidence="3" type="primary">sad</name>
    <name evidence="3" type="ORF">SAMEA4412677_01254</name>
</gene>
<dbReference type="InterPro" id="IPR016162">
    <property type="entry name" value="Ald_DH_N"/>
</dbReference>
<reference evidence="3 4" key="1">
    <citation type="submission" date="2017-06" db="EMBL/GenBank/DDBJ databases">
        <authorList>
            <consortium name="Pathogen Informatics"/>
        </authorList>
    </citation>
    <scope>NUCLEOTIDE SEQUENCE [LARGE SCALE GENOMIC DNA]</scope>
    <source>
        <strain evidence="3 4">NCTC13490</strain>
    </source>
</reference>
<dbReference type="EC" id="1.2.1.16" evidence="3"/>
<dbReference type="EMBL" id="LT906465">
    <property type="protein sequence ID" value="SNV43425.1"/>
    <property type="molecule type" value="Genomic_DNA"/>
</dbReference>
<dbReference type="GO" id="GO:0004777">
    <property type="term" value="F:succinate-semialdehyde dehydrogenase (NAD+) activity"/>
    <property type="evidence" value="ECO:0007669"/>
    <property type="project" value="TreeGrafter"/>
</dbReference>
<dbReference type="RefSeq" id="WP_095074312.1">
    <property type="nucleotide sequence ID" value="NZ_LT906465.1"/>
</dbReference>
<dbReference type="Gene3D" id="3.40.605.10">
    <property type="entry name" value="Aldehyde Dehydrogenase, Chain A, domain 1"/>
    <property type="match status" value="1"/>
</dbReference>
<name>A0A239X9Q1_9FLAO</name>
<dbReference type="AlphaFoldDB" id="A0A239X9Q1"/>
<protein>
    <submittedName>
        <fullName evidence="3">Succinate semialdehyde dehydrogenase [NAD(P)+] Sad</fullName>
        <ecNumber evidence="3">1.2.1.16</ecNumber>
    </submittedName>
</protein>
<dbReference type="Pfam" id="PF00171">
    <property type="entry name" value="Aldedh"/>
    <property type="match status" value="1"/>
</dbReference>
<sequence>MKKSIETQLLESDKTFKKWKNVPFAEWQELLSKLSKTLLEKKEVFAEIITKEMNKPIAQSVSEIEKCAGMCDFYAKAANVLKPEQVETGHEISEIHREPMGVILGIMPWNFPFWQALRFAVPAILAGNVIVLKHASICYKSGDTMEKLFVEVGFPKGIFTHLKVSHDEVEEMIANPVIKGVSLTGSEGAGRKIAETAGRNLKKCVLELGGSDAFIVLEDAELDTAAKDAAQARLQNCGQTCVAGKRFIIHSKIYKEFLEKFIAEYKKFQPENPLDKETKLGLMAREDLASDLEKQYKKALKSGAEILLPLTAVGNMAFEPGLIEMNEGNPVLQEELFGPLGMVFKAKDDDDALKIANDTMFGLANAVYTKDRKRAMYFAENLESGSVAINQIFRSDWRMPFGGRKNSGYGTELSLYALDEFTIKKSIIGEI</sequence>
<dbReference type="InterPro" id="IPR016161">
    <property type="entry name" value="Ald_DH/histidinol_DH"/>
</dbReference>
<dbReference type="PROSITE" id="PS00070">
    <property type="entry name" value="ALDEHYDE_DEHYDR_CYS"/>
    <property type="match status" value="1"/>
</dbReference>
<dbReference type="InterPro" id="IPR016163">
    <property type="entry name" value="Ald_DH_C"/>
</dbReference>
<dbReference type="PANTHER" id="PTHR43217">
    <property type="entry name" value="SUCCINATE SEMIALDEHYDE DEHYDROGENASE [NAD(P)+] SAD"/>
    <property type="match status" value="1"/>
</dbReference>
<dbReference type="Gene3D" id="3.40.309.10">
    <property type="entry name" value="Aldehyde Dehydrogenase, Chain A, domain 2"/>
    <property type="match status" value="1"/>
</dbReference>
<keyword evidence="4" id="KW-1185">Reference proteome</keyword>
<evidence type="ECO:0000313" key="4">
    <source>
        <dbReference type="Proteomes" id="UP000215196"/>
    </source>
</evidence>
<dbReference type="InterPro" id="IPR015590">
    <property type="entry name" value="Aldehyde_DH_dom"/>
</dbReference>
<evidence type="ECO:0000259" key="2">
    <source>
        <dbReference type="Pfam" id="PF00171"/>
    </source>
</evidence>
<dbReference type="InterPro" id="IPR047110">
    <property type="entry name" value="GABD/Sad-like"/>
</dbReference>
<keyword evidence="1 3" id="KW-0560">Oxidoreductase</keyword>
<dbReference type="SUPFAM" id="SSF53720">
    <property type="entry name" value="ALDH-like"/>
    <property type="match status" value="1"/>
</dbReference>
<dbReference type="KEGG" id="ctak:4412677_01254"/>
<evidence type="ECO:0000256" key="1">
    <source>
        <dbReference type="ARBA" id="ARBA00023002"/>
    </source>
</evidence>
<dbReference type="Proteomes" id="UP000215196">
    <property type="component" value="Chromosome 1"/>
</dbReference>
<feature type="domain" description="Aldehyde dehydrogenase" evidence="2">
    <location>
        <begin position="8"/>
        <end position="426"/>
    </location>
</feature>
<proteinExistence type="predicted"/>
<accession>A0A239X9Q1</accession>
<evidence type="ECO:0000313" key="3">
    <source>
        <dbReference type="EMBL" id="SNV43425.1"/>
    </source>
</evidence>